<comment type="subcellular location">
    <subcellularLocation>
        <location evidence="1 7">Nucleus</location>
    </subcellularLocation>
</comment>
<dbReference type="GO" id="GO:0000978">
    <property type="term" value="F:RNA polymerase II cis-regulatory region sequence-specific DNA binding"/>
    <property type="evidence" value="ECO:0007669"/>
    <property type="project" value="InterPro"/>
</dbReference>
<name>A0A4U5U7F6_COLLU</name>
<evidence type="ECO:0000256" key="1">
    <source>
        <dbReference type="ARBA" id="ARBA00004123"/>
    </source>
</evidence>
<reference evidence="10 11" key="1">
    <citation type="submission" date="2019-01" db="EMBL/GenBank/DDBJ databases">
        <title>Genome Assembly of Collichthys lucidus.</title>
        <authorList>
            <person name="Cai M."/>
            <person name="Xiao S."/>
        </authorList>
    </citation>
    <scope>NUCLEOTIDE SEQUENCE [LARGE SCALE GENOMIC DNA]</scope>
    <source>
        <strain evidence="10">JT15FE1705JMU</strain>
        <tissue evidence="10">Muscle</tissue>
    </source>
</reference>
<keyword evidence="11" id="KW-1185">Reference proteome</keyword>
<gene>
    <name evidence="10" type="ORF">D9C73_004176</name>
</gene>
<organism evidence="10 11">
    <name type="scientific">Collichthys lucidus</name>
    <name type="common">Big head croaker</name>
    <name type="synonym">Sciaena lucida</name>
    <dbReference type="NCBI Taxonomy" id="240159"/>
    <lineage>
        <taxon>Eukaryota</taxon>
        <taxon>Metazoa</taxon>
        <taxon>Chordata</taxon>
        <taxon>Craniata</taxon>
        <taxon>Vertebrata</taxon>
        <taxon>Euteleostomi</taxon>
        <taxon>Actinopterygii</taxon>
        <taxon>Neopterygii</taxon>
        <taxon>Teleostei</taxon>
        <taxon>Neoteleostei</taxon>
        <taxon>Acanthomorphata</taxon>
        <taxon>Eupercaria</taxon>
        <taxon>Sciaenidae</taxon>
        <taxon>Collichthys</taxon>
    </lineage>
</organism>
<keyword evidence="6 7" id="KW-0539">Nucleus</keyword>
<dbReference type="Proteomes" id="UP000298787">
    <property type="component" value="Chromosome 4"/>
</dbReference>
<feature type="compositionally biased region" description="Basic and acidic residues" evidence="8">
    <location>
        <begin position="102"/>
        <end position="112"/>
    </location>
</feature>
<proteinExistence type="inferred from homology"/>
<protein>
    <submittedName>
        <fullName evidence="10">Transcription factor E2F4</fullName>
    </submittedName>
</protein>
<evidence type="ECO:0000256" key="4">
    <source>
        <dbReference type="ARBA" id="ARBA00023125"/>
    </source>
</evidence>
<dbReference type="PANTHER" id="PTHR12081:SF18">
    <property type="entry name" value="TRANSCRIPTION FACTOR E2F2-RELATED"/>
    <property type="match status" value="1"/>
</dbReference>
<evidence type="ECO:0000256" key="8">
    <source>
        <dbReference type="SAM" id="MobiDB-lite"/>
    </source>
</evidence>
<evidence type="ECO:0000256" key="2">
    <source>
        <dbReference type="ARBA" id="ARBA00010940"/>
    </source>
</evidence>
<feature type="domain" description="E2F/DP family winged-helix DNA-binding" evidence="9">
    <location>
        <begin position="25"/>
        <end position="91"/>
    </location>
</feature>
<dbReference type="SMART" id="SM01372">
    <property type="entry name" value="E2F_TDP"/>
    <property type="match status" value="1"/>
</dbReference>
<evidence type="ECO:0000256" key="7">
    <source>
        <dbReference type="RuleBase" id="RU003796"/>
    </source>
</evidence>
<evidence type="ECO:0000256" key="6">
    <source>
        <dbReference type="ARBA" id="ARBA00023242"/>
    </source>
</evidence>
<feature type="region of interest" description="Disordered" evidence="8">
    <location>
        <begin position="92"/>
        <end position="119"/>
    </location>
</feature>
<dbReference type="Pfam" id="PF02319">
    <property type="entry name" value="WHD_E2F_TDP"/>
    <property type="match status" value="1"/>
</dbReference>
<keyword evidence="3 7" id="KW-0805">Transcription regulation</keyword>
<accession>A0A4U5U7F6</accession>
<dbReference type="GO" id="GO:0000981">
    <property type="term" value="F:DNA-binding transcription factor activity, RNA polymerase II-specific"/>
    <property type="evidence" value="ECO:0007669"/>
    <property type="project" value="TreeGrafter"/>
</dbReference>
<comment type="similarity">
    <text evidence="2 7">Belongs to the E2F/DP family.</text>
</comment>
<evidence type="ECO:0000259" key="9">
    <source>
        <dbReference type="SMART" id="SM01372"/>
    </source>
</evidence>
<sequence length="135" mass="14869">MDPESTPTSPVGDCTVAEQNPKYQRSLRSLNLLATRFVMLLQQAEGGVLDIKDAVSLLAVGQKRRIYDITNVLEGVGLIVKISKSIVKWKLEHNDPTPQSPLREETEPERSAQSHGENTVSGSRLCFVLNPGLML</sequence>
<dbReference type="SUPFAM" id="SSF46785">
    <property type="entry name" value="Winged helix' DNA-binding domain"/>
    <property type="match status" value="1"/>
</dbReference>
<evidence type="ECO:0000313" key="10">
    <source>
        <dbReference type="EMBL" id="TKS70109.1"/>
    </source>
</evidence>
<dbReference type="Gene3D" id="1.10.10.10">
    <property type="entry name" value="Winged helix-like DNA-binding domain superfamily/Winged helix DNA-binding domain"/>
    <property type="match status" value="1"/>
</dbReference>
<keyword evidence="4 7" id="KW-0238">DNA-binding</keyword>
<dbReference type="InterPro" id="IPR003316">
    <property type="entry name" value="E2F_WHTH_DNA-bd_dom"/>
</dbReference>
<dbReference type="PANTHER" id="PTHR12081">
    <property type="entry name" value="TRANSCRIPTION FACTOR E2F"/>
    <property type="match status" value="1"/>
</dbReference>
<evidence type="ECO:0000256" key="5">
    <source>
        <dbReference type="ARBA" id="ARBA00023163"/>
    </source>
</evidence>
<evidence type="ECO:0000313" key="11">
    <source>
        <dbReference type="Proteomes" id="UP000298787"/>
    </source>
</evidence>
<dbReference type="EMBL" id="CM014081">
    <property type="protein sequence ID" value="TKS70109.1"/>
    <property type="molecule type" value="Genomic_DNA"/>
</dbReference>
<dbReference type="STRING" id="240159.A0A4U5U7F6"/>
<keyword evidence="5 7" id="KW-0804">Transcription</keyword>
<dbReference type="InterPro" id="IPR036390">
    <property type="entry name" value="WH_DNA-bd_sf"/>
</dbReference>
<evidence type="ECO:0000256" key="3">
    <source>
        <dbReference type="ARBA" id="ARBA00023015"/>
    </source>
</evidence>
<dbReference type="AlphaFoldDB" id="A0A4U5U7F6"/>
<dbReference type="GO" id="GO:0090575">
    <property type="term" value="C:RNA polymerase II transcription regulator complex"/>
    <property type="evidence" value="ECO:0007669"/>
    <property type="project" value="TreeGrafter"/>
</dbReference>
<dbReference type="InterPro" id="IPR036388">
    <property type="entry name" value="WH-like_DNA-bd_sf"/>
</dbReference>
<dbReference type="InterPro" id="IPR015633">
    <property type="entry name" value="E2F"/>
</dbReference>
<dbReference type="FunFam" id="1.10.10.10:FF:000458">
    <property type="entry name" value="E2F-like (Mammalian transcription factor)"/>
    <property type="match status" value="1"/>
</dbReference>